<dbReference type="Gene3D" id="1.20.1250.20">
    <property type="entry name" value="MFS general substrate transporter like domains"/>
    <property type="match status" value="2"/>
</dbReference>
<dbReference type="RefSeq" id="WP_003931360.1">
    <property type="nucleotide sequence ID" value="NZ_JH814693.1"/>
</dbReference>
<organism evidence="8 9">
    <name type="scientific">Mycolicibacterium vaccae ATCC 25954</name>
    <dbReference type="NCBI Taxonomy" id="1194972"/>
    <lineage>
        <taxon>Bacteria</taxon>
        <taxon>Bacillati</taxon>
        <taxon>Actinomycetota</taxon>
        <taxon>Actinomycetes</taxon>
        <taxon>Mycobacteriales</taxon>
        <taxon>Mycobacteriaceae</taxon>
        <taxon>Mycolicibacterium</taxon>
    </lineage>
</organism>
<evidence type="ECO:0000256" key="1">
    <source>
        <dbReference type="ARBA" id="ARBA00004651"/>
    </source>
</evidence>
<evidence type="ECO:0000259" key="7">
    <source>
        <dbReference type="PROSITE" id="PS50850"/>
    </source>
</evidence>
<feature type="transmembrane region" description="Helical" evidence="6">
    <location>
        <begin position="173"/>
        <end position="194"/>
    </location>
</feature>
<sequence length="433" mass="44319">MVKSGSAAVTEWRRHGPLPVAAGLGYSIGVIHVYSLGAFMQPLQDAFGWSRAETSAGLTIVGMAAAAAALPIGLMVDRLGPRRVGLVGVALMGGAFALLGTATGSMTNWLLLWALLAFAAFWVQTTVWTSAVASRFETSRGLAFAVTLSGGSLAAAVFPALATLFIGEWGWRGAFFGLGAVWGALVLVAVWFFFRGAQDDKAARDRAVQPSGPPAAPVELPGVTLREGLRSATFYKLLVAAGLFAFTTLGIVVHLVPILRDAGAEPLAAAGTAALVGVFSIIGRLGVGVLLDRFPGRVVGACAYLVPILGCAALLIDGSSPVSQTVAAALFGLTLGAEVDVIAYLASRYFGLKNFGGLFGGLVAALSLGTAFGPLAAGATSDHFGGYTNFLILTIALMGISSLALASLKPPPDWPVPEPAARESRPAEPGGPL</sequence>
<evidence type="ECO:0000256" key="2">
    <source>
        <dbReference type="ARBA" id="ARBA00022692"/>
    </source>
</evidence>
<dbReference type="HOGENOM" id="CLU_001265_59_9_11"/>
<evidence type="ECO:0000313" key="8">
    <source>
        <dbReference type="EMBL" id="EJZ10729.1"/>
    </source>
</evidence>
<dbReference type="InterPro" id="IPR011701">
    <property type="entry name" value="MFS"/>
</dbReference>
<reference evidence="8 9" key="1">
    <citation type="journal article" date="2012" name="J. Bacteriol.">
        <title>Complete Genome Sequence of Mycobacterium vaccae Type Strain ATCC 25954.</title>
        <authorList>
            <person name="Ho Y.S."/>
            <person name="Adroub S.A."/>
            <person name="Abadi M."/>
            <person name="Al Alwan B."/>
            <person name="Alkhateeb R."/>
            <person name="Gao G."/>
            <person name="Ragab A."/>
            <person name="Ali S."/>
            <person name="van Soolingen D."/>
            <person name="Bitter W."/>
            <person name="Pain A."/>
            <person name="Abdallah A.M."/>
        </authorList>
    </citation>
    <scope>NUCLEOTIDE SEQUENCE [LARGE SCALE GENOMIC DNA]</scope>
    <source>
        <strain evidence="8 9">ATCC 25954</strain>
    </source>
</reference>
<dbReference type="PANTHER" id="PTHR11360:SF290">
    <property type="entry name" value="MONOCARBOXYLATE MFS PERMEASE"/>
    <property type="match status" value="1"/>
</dbReference>
<feature type="transmembrane region" description="Helical" evidence="6">
    <location>
        <begin position="268"/>
        <end position="291"/>
    </location>
</feature>
<proteinExistence type="predicted"/>
<feature type="transmembrane region" description="Helical" evidence="6">
    <location>
        <begin position="20"/>
        <end position="43"/>
    </location>
</feature>
<keyword evidence="2 6" id="KW-0812">Transmembrane</keyword>
<name>K0VHX4_MYCVA</name>
<feature type="region of interest" description="Disordered" evidence="5">
    <location>
        <begin position="413"/>
        <end position="433"/>
    </location>
</feature>
<dbReference type="InterPro" id="IPR050327">
    <property type="entry name" value="Proton-linked_MCT"/>
</dbReference>
<keyword evidence="9" id="KW-1185">Reference proteome</keyword>
<evidence type="ECO:0000256" key="5">
    <source>
        <dbReference type="SAM" id="MobiDB-lite"/>
    </source>
</evidence>
<feature type="transmembrane region" description="Helical" evidence="6">
    <location>
        <begin position="141"/>
        <end position="167"/>
    </location>
</feature>
<dbReference type="PROSITE" id="PS50850">
    <property type="entry name" value="MFS"/>
    <property type="match status" value="1"/>
</dbReference>
<comment type="caution">
    <text evidence="8">The sequence shown here is derived from an EMBL/GenBank/DDBJ whole genome shotgun (WGS) entry which is preliminary data.</text>
</comment>
<dbReference type="PANTHER" id="PTHR11360">
    <property type="entry name" value="MONOCARBOXYLATE TRANSPORTER"/>
    <property type="match status" value="1"/>
</dbReference>
<dbReference type="EMBL" id="ALQA01000013">
    <property type="protein sequence ID" value="EJZ10729.1"/>
    <property type="molecule type" value="Genomic_DNA"/>
</dbReference>
<dbReference type="PATRIC" id="fig|1194972.3.peg.1695"/>
<feature type="transmembrane region" description="Helical" evidence="6">
    <location>
        <begin position="234"/>
        <end position="256"/>
    </location>
</feature>
<dbReference type="GO" id="GO:0022857">
    <property type="term" value="F:transmembrane transporter activity"/>
    <property type="evidence" value="ECO:0007669"/>
    <property type="project" value="InterPro"/>
</dbReference>
<feature type="domain" description="Major facilitator superfamily (MFS) profile" evidence="7">
    <location>
        <begin position="18"/>
        <end position="413"/>
    </location>
</feature>
<feature type="transmembrane region" description="Helical" evidence="6">
    <location>
        <begin position="389"/>
        <end position="408"/>
    </location>
</feature>
<comment type="subcellular location">
    <subcellularLocation>
        <location evidence="1">Cell membrane</location>
        <topology evidence="1">Multi-pass membrane protein</topology>
    </subcellularLocation>
</comment>
<dbReference type="Proteomes" id="UP000006072">
    <property type="component" value="Unassembled WGS sequence"/>
</dbReference>
<dbReference type="InterPro" id="IPR020846">
    <property type="entry name" value="MFS_dom"/>
</dbReference>
<feature type="transmembrane region" description="Helical" evidence="6">
    <location>
        <begin position="322"/>
        <end position="346"/>
    </location>
</feature>
<protein>
    <submittedName>
        <fullName evidence="8">Nitrate/nitrite transporter</fullName>
    </submittedName>
</protein>
<dbReference type="AlphaFoldDB" id="K0VHX4"/>
<feature type="transmembrane region" description="Helical" evidence="6">
    <location>
        <begin position="109"/>
        <end position="129"/>
    </location>
</feature>
<feature type="transmembrane region" description="Helical" evidence="6">
    <location>
        <begin position="55"/>
        <end position="76"/>
    </location>
</feature>
<keyword evidence="4 6" id="KW-0472">Membrane</keyword>
<evidence type="ECO:0000313" key="9">
    <source>
        <dbReference type="Proteomes" id="UP000006072"/>
    </source>
</evidence>
<accession>K0VHX4</accession>
<evidence type="ECO:0000256" key="3">
    <source>
        <dbReference type="ARBA" id="ARBA00022989"/>
    </source>
</evidence>
<feature type="transmembrane region" description="Helical" evidence="6">
    <location>
        <begin position="83"/>
        <end position="103"/>
    </location>
</feature>
<keyword evidence="3 6" id="KW-1133">Transmembrane helix</keyword>
<gene>
    <name evidence="8" type="ORF">MVAC_08419</name>
</gene>
<dbReference type="SUPFAM" id="SSF103473">
    <property type="entry name" value="MFS general substrate transporter"/>
    <property type="match status" value="1"/>
</dbReference>
<dbReference type="Pfam" id="PF07690">
    <property type="entry name" value="MFS_1"/>
    <property type="match status" value="1"/>
</dbReference>
<feature type="transmembrane region" description="Helical" evidence="6">
    <location>
        <begin position="298"/>
        <end position="316"/>
    </location>
</feature>
<evidence type="ECO:0000256" key="6">
    <source>
        <dbReference type="SAM" id="Phobius"/>
    </source>
</evidence>
<feature type="transmembrane region" description="Helical" evidence="6">
    <location>
        <begin position="358"/>
        <end position="377"/>
    </location>
</feature>
<dbReference type="GO" id="GO:0005886">
    <property type="term" value="C:plasma membrane"/>
    <property type="evidence" value="ECO:0007669"/>
    <property type="project" value="UniProtKB-SubCell"/>
</dbReference>
<dbReference type="InterPro" id="IPR036259">
    <property type="entry name" value="MFS_trans_sf"/>
</dbReference>
<evidence type="ECO:0000256" key="4">
    <source>
        <dbReference type="ARBA" id="ARBA00023136"/>
    </source>
</evidence>
<dbReference type="eggNOG" id="COG2807">
    <property type="taxonomic scope" value="Bacteria"/>
</dbReference>